<dbReference type="EMBL" id="OOIN01000043">
    <property type="protein sequence ID" value="SPO32302.1"/>
    <property type="molecule type" value="Genomic_DNA"/>
</dbReference>
<evidence type="ECO:0000313" key="3">
    <source>
        <dbReference type="Proteomes" id="UP000324022"/>
    </source>
</evidence>
<dbReference type="AlphaFoldDB" id="A0A5C3EPD2"/>
<gene>
    <name evidence="2" type="ORF">UTRI_02859</name>
</gene>
<reference evidence="2 3" key="1">
    <citation type="submission" date="2018-03" db="EMBL/GenBank/DDBJ databases">
        <authorList>
            <person name="Guldener U."/>
        </authorList>
    </citation>
    <scope>NUCLEOTIDE SEQUENCE [LARGE SCALE GENOMIC DNA]</scope>
    <source>
        <strain evidence="2 3">NBRC100155</strain>
    </source>
</reference>
<proteinExistence type="predicted"/>
<keyword evidence="3" id="KW-1185">Reference proteome</keyword>
<evidence type="ECO:0000313" key="2">
    <source>
        <dbReference type="EMBL" id="SPO32302.1"/>
    </source>
</evidence>
<accession>A0A5C3EPD2</accession>
<sequence>MAASHASSAIDAIVTTYRKAPVTLSLFASYFVSQLVSKLWLDYRLFVALPGGPLPKNIFGWAVHYFALSPLSLHRSWTSGKLTRAFLPKLGASDPDKLSTGVTLSKRPGSAPLTAGTIPHRQLDQFSSEVQADLTEQEHASEPEESLKQAQEAISHLLAALQKEAEAQPSHVRLGPSIIESHSTALFAVSHTLVTGSDNVSRSTRSAQFPSALSRRFLSSLRGEFVHVHCSTASEGGVSSEDGSLHMTLSPDDAALVVEQGWGELHPLAGFPSYSGFWFGWPAWMTQLRPSRTRSARWWTSSSVPTAKDGKVSKALGLSPTYCLVYSPRNMEEAKVVQDIIGAATLFAIGTRSPR</sequence>
<dbReference type="InterPro" id="IPR048273">
    <property type="entry name" value="Luciferase"/>
</dbReference>
<evidence type="ECO:0000259" key="1">
    <source>
        <dbReference type="Pfam" id="PF17648"/>
    </source>
</evidence>
<dbReference type="PANTHER" id="PTHR38695">
    <property type="entry name" value="AMINO ACID PERMEASE_ SLC12A DOMAIN-CONTAINING PROTEIN"/>
    <property type="match status" value="1"/>
</dbReference>
<dbReference type="OrthoDB" id="5358398at2759"/>
<dbReference type="Proteomes" id="UP000324022">
    <property type="component" value="Unassembled WGS sequence"/>
</dbReference>
<dbReference type="Pfam" id="PF17648">
    <property type="entry name" value="Luciferase"/>
    <property type="match status" value="1"/>
</dbReference>
<organism evidence="2 3">
    <name type="scientific">Ustilago trichophora</name>
    <dbReference type="NCBI Taxonomy" id="86804"/>
    <lineage>
        <taxon>Eukaryota</taxon>
        <taxon>Fungi</taxon>
        <taxon>Dikarya</taxon>
        <taxon>Basidiomycota</taxon>
        <taxon>Ustilaginomycotina</taxon>
        <taxon>Ustilaginomycetes</taxon>
        <taxon>Ustilaginales</taxon>
        <taxon>Ustilaginaceae</taxon>
        <taxon>Ustilago</taxon>
    </lineage>
</organism>
<protein>
    <recommendedName>
        <fullName evidence="1">Luciferase domain-containing protein</fullName>
    </recommendedName>
</protein>
<feature type="domain" description="Luciferase" evidence="1">
    <location>
        <begin position="223"/>
        <end position="344"/>
    </location>
</feature>
<dbReference type="PANTHER" id="PTHR38695:SF1">
    <property type="entry name" value="AMINO ACID PERMEASE_ SLC12A DOMAIN-CONTAINING PROTEIN"/>
    <property type="match status" value="1"/>
</dbReference>
<dbReference type="InterPro" id="IPR040841">
    <property type="entry name" value="Luciferase_dom"/>
</dbReference>
<name>A0A5C3EPD2_9BASI</name>